<dbReference type="InterPro" id="IPR050667">
    <property type="entry name" value="PPR-containing_protein"/>
</dbReference>
<dbReference type="Gene3D" id="1.25.40.10">
    <property type="entry name" value="Tetratricopeptide repeat domain"/>
    <property type="match status" value="4"/>
</dbReference>
<evidence type="ECO:0000256" key="3">
    <source>
        <dbReference type="ARBA" id="ARBA00022946"/>
    </source>
</evidence>
<dbReference type="InterPro" id="IPR011990">
    <property type="entry name" value="TPR-like_helical_dom_sf"/>
</dbReference>
<dbReference type="NCBIfam" id="TIGR00756">
    <property type="entry name" value="PPR"/>
    <property type="match status" value="4"/>
</dbReference>
<evidence type="ECO:0000313" key="7">
    <source>
        <dbReference type="EMBL" id="OEL30754.1"/>
    </source>
</evidence>
<comment type="similarity">
    <text evidence="1">Belongs to the PPR family. P subfamily.</text>
</comment>
<keyword evidence="8" id="KW-1185">Reference proteome</keyword>
<keyword evidence="2" id="KW-0677">Repeat</keyword>
<evidence type="ECO:0000256" key="1">
    <source>
        <dbReference type="ARBA" id="ARBA00007626"/>
    </source>
</evidence>
<feature type="repeat" description="PPR" evidence="4">
    <location>
        <begin position="425"/>
        <end position="459"/>
    </location>
</feature>
<feature type="repeat" description="PPR" evidence="4">
    <location>
        <begin position="460"/>
        <end position="494"/>
    </location>
</feature>
<comment type="caution">
    <text evidence="7">The sequence shown here is derived from an EMBL/GenBank/DDBJ whole genome shotgun (WGS) entry which is preliminary data.</text>
</comment>
<dbReference type="PROSITE" id="PS51375">
    <property type="entry name" value="PPR"/>
    <property type="match status" value="6"/>
</dbReference>
<name>A0A1E5W046_9POAL</name>
<dbReference type="OrthoDB" id="185373at2759"/>
<dbReference type="Proteomes" id="UP000095767">
    <property type="component" value="Unassembled WGS sequence"/>
</dbReference>
<keyword evidence="6" id="KW-0732">Signal</keyword>
<feature type="region of interest" description="Disordered" evidence="5">
    <location>
        <begin position="34"/>
        <end position="66"/>
    </location>
</feature>
<evidence type="ECO:0000313" key="8">
    <source>
        <dbReference type="Proteomes" id="UP000095767"/>
    </source>
</evidence>
<evidence type="ECO:0000256" key="5">
    <source>
        <dbReference type="SAM" id="MobiDB-lite"/>
    </source>
</evidence>
<dbReference type="AlphaFoldDB" id="A0A1E5W046"/>
<keyword evidence="3" id="KW-0809">Transit peptide</keyword>
<gene>
    <name evidence="7" type="ORF">BAE44_0008227</name>
</gene>
<proteinExistence type="inferred from homology"/>
<feature type="signal peptide" evidence="6">
    <location>
        <begin position="1"/>
        <end position="17"/>
    </location>
</feature>
<dbReference type="PANTHER" id="PTHR47939">
    <property type="entry name" value="MEMBRANE-ASSOCIATED SALT-INDUCIBLE PROTEIN-LIKE"/>
    <property type="match status" value="1"/>
</dbReference>
<dbReference type="EMBL" id="LWDX02024907">
    <property type="protein sequence ID" value="OEL30754.1"/>
    <property type="molecule type" value="Genomic_DNA"/>
</dbReference>
<feature type="chain" id="PRO_5009188656" evidence="6">
    <location>
        <begin position="18"/>
        <end position="549"/>
    </location>
</feature>
<evidence type="ECO:0000256" key="4">
    <source>
        <dbReference type="PROSITE-ProRule" id="PRU00708"/>
    </source>
</evidence>
<sequence>MAARLLLLRSCSYSTSASSATTAEDMVISSLRLLPSTPLTDPPTLPTRLQCNNPPPDPRPPHPPPPTILLLSAADRLRGVFLRKPPGRAALHMALSSTCLDAAAELSPEVLADVVNSGDLGGAATVAFFDWAVTNSNPSPSVHTCNIVIRTLGRKKFFDFLDDALQIMRRNRVFPDLTTLEIIMDSLVAARHVSRAVELLSTDQFGFGIGKACNRKEAFTILISCLCRRSHVGLASSLLQAARKELLGLDNHVYNDVMGCWARFGSVDEMQEVWKRMQEDGLVPDEVSHCHLIEALGRAGRTEDALRVFENMVHERYGPTTMAYNALIFNFISIGDLDRCIQYYKDMLVKNCFPNIDTYCKMIKAFLKERRVADALQMFEDMLAQGVLPNTGVITSFIEPLCKFGPPHAALMIYKKSRKAGCVISLKAYKLLLERLAKFGKSGIVLNIWEEMQECGYQPDKEIYEFIVNGLCNVGKVDAAVSVVEESLRNGFCLGRIVRSKLNNKLLEMDKVETAYNLFKKVKDARALTNSRNYCRANGWHFGAQSVCI</sequence>
<feature type="repeat" description="PPR" evidence="4">
    <location>
        <begin position="285"/>
        <end position="319"/>
    </location>
</feature>
<dbReference type="STRING" id="888268.A0A1E5W046"/>
<evidence type="ECO:0000256" key="6">
    <source>
        <dbReference type="SAM" id="SignalP"/>
    </source>
</evidence>
<feature type="repeat" description="PPR" evidence="4">
    <location>
        <begin position="355"/>
        <end position="389"/>
    </location>
</feature>
<dbReference type="Pfam" id="PF13041">
    <property type="entry name" value="PPR_2"/>
    <property type="match status" value="1"/>
</dbReference>
<feature type="repeat" description="PPR" evidence="4">
    <location>
        <begin position="250"/>
        <end position="284"/>
    </location>
</feature>
<reference evidence="7 8" key="1">
    <citation type="submission" date="2016-09" db="EMBL/GenBank/DDBJ databases">
        <title>The draft genome of Dichanthelium oligosanthes: A C3 panicoid grass species.</title>
        <authorList>
            <person name="Studer A.J."/>
            <person name="Schnable J.C."/>
            <person name="Brutnell T.P."/>
        </authorList>
    </citation>
    <scope>NUCLEOTIDE SEQUENCE [LARGE SCALE GENOMIC DNA]</scope>
    <source>
        <strain evidence="8">cv. Kellogg 1175</strain>
        <tissue evidence="7">Leaf</tissue>
    </source>
</reference>
<protein>
    <submittedName>
        <fullName evidence="7">Putative pentatricopeptide repeat-containing protein</fullName>
    </submittedName>
</protein>
<organism evidence="7 8">
    <name type="scientific">Dichanthelium oligosanthes</name>
    <dbReference type="NCBI Taxonomy" id="888268"/>
    <lineage>
        <taxon>Eukaryota</taxon>
        <taxon>Viridiplantae</taxon>
        <taxon>Streptophyta</taxon>
        <taxon>Embryophyta</taxon>
        <taxon>Tracheophyta</taxon>
        <taxon>Spermatophyta</taxon>
        <taxon>Magnoliopsida</taxon>
        <taxon>Liliopsida</taxon>
        <taxon>Poales</taxon>
        <taxon>Poaceae</taxon>
        <taxon>PACMAD clade</taxon>
        <taxon>Panicoideae</taxon>
        <taxon>Panicodae</taxon>
        <taxon>Paniceae</taxon>
        <taxon>Dichantheliinae</taxon>
        <taxon>Dichanthelium</taxon>
    </lineage>
</organism>
<evidence type="ECO:0000256" key="2">
    <source>
        <dbReference type="ARBA" id="ARBA00022737"/>
    </source>
</evidence>
<accession>A0A1E5W046</accession>
<feature type="repeat" description="PPR" evidence="4">
    <location>
        <begin position="320"/>
        <end position="354"/>
    </location>
</feature>
<dbReference type="PANTHER" id="PTHR47939:SF13">
    <property type="entry name" value="OS03G0201400 PROTEIN"/>
    <property type="match status" value="1"/>
</dbReference>
<dbReference type="Pfam" id="PF12854">
    <property type="entry name" value="PPR_1"/>
    <property type="match status" value="2"/>
</dbReference>
<dbReference type="InterPro" id="IPR002885">
    <property type="entry name" value="PPR_rpt"/>
</dbReference>
<feature type="compositionally biased region" description="Pro residues" evidence="5">
    <location>
        <begin position="53"/>
        <end position="66"/>
    </location>
</feature>